<dbReference type="InterPro" id="IPR036534">
    <property type="entry name" value="GAR_dom_sf"/>
</dbReference>
<evidence type="ECO:0000256" key="2">
    <source>
        <dbReference type="ARBA" id="ARBA00022490"/>
    </source>
</evidence>
<dbReference type="SUPFAM" id="SSF143575">
    <property type="entry name" value="GAS2 domain-like"/>
    <property type="match status" value="1"/>
</dbReference>
<sequence length="920" mass="101857">MAARPPSALSLSAPLLERARRDSPSHSPTRDRRKNMSTYESQPWAVSPSATLQAFTDGIDPSATPEAQQLLSGISNVTTAEKDLGARVASATKKIKDWCAELEAWTWCDTFEPPLHRDPYAQEKDTQGFNKDAAGTDNDDESAYWGSLPASTVMAYGVRLDTIKEELEDLNMDELKGYILDMYPMERPRPTSGYGNKRAELHLLDDFSYVVTHTMLQALPCLSYLSQLTRVWSVRLLVLQEVPHFLTGLDDVMRAMRLGWNALDLPDDPQNSTKELDGWKEDITKTRDNLQSKITSLGRKLDRMLDALEGMNDVLPDNWIDDFEAVETDYSKWAADAQKRIFELDMLMSRPPEKLTRPTSARGADQPFGFGALHTPRKSHLAVDNGEHRLLSDADDKLAPVPKLNRTSTTFSPHKSGHIIERGHQRSRSRSEPDFHVSPFKFAQRLETIEGTPTKPDRFRTFDLDAEQVDSDDSEAIAESSIHESVERRASVTSLESQVKGLDARRDSNSSSKQEPQSNNSSPRRRHSHSGGPLATTEEEEFSSISSDGYAPMMDTPELRIEGDSSSPAESQLSSPVGSPNDSPSLRVLPGKRNPMMPRPPLNSAMHKRRTKSQQVPIVIPSDSDSDNESRDSPGPRPRKISAAKGKAHRRVSSATADLEQQIRRLITSVHAPIRLTSGDAEASPVGASSKRAFSDSRPPSSLRVSRKSSIQSITMSAVVSEQDRHRHARYGNSDIKLYHLMQPGQAKPIKLFVRRVGENGERLMVRVGGGWADLGEYLRQYADHHSRRVISEGKVESLGYGDSPEPLRPTSSHSNVGGSKQFLGTPPTSAPRPRSRPGSAMSNYSSFDRDDSGAMDSGASQKSWAGNEVGLAGPKTKKLDLSGEKLEWIEGMMNQAKMLGAQQAANTRKLYMKHGGHQQ</sequence>
<reference evidence="6" key="1">
    <citation type="submission" date="2023-06" db="EMBL/GenBank/DDBJ databases">
        <title>Multi-omics analyses reveal the molecular pathogenesis toolkit of Lasiodiplodia hormozganensis, a cross-kingdom pathogen.</title>
        <authorList>
            <person name="Felix C."/>
            <person name="Meneses R."/>
            <person name="Goncalves M.F.M."/>
            <person name="Tilleman L."/>
            <person name="Duarte A.S."/>
            <person name="Jorrin-Novo J.V."/>
            <person name="Van De Peer Y."/>
            <person name="Deforce D."/>
            <person name="Van Nieuwerburgh F."/>
            <person name="Esteves A.C."/>
            <person name="Alves A."/>
        </authorList>
    </citation>
    <scope>NUCLEOTIDE SEQUENCE</scope>
    <source>
        <strain evidence="6">CBS 339.90</strain>
    </source>
</reference>
<feature type="compositionally biased region" description="Acidic residues" evidence="4">
    <location>
        <begin position="467"/>
        <end position="476"/>
    </location>
</feature>
<feature type="compositionally biased region" description="Basic residues" evidence="4">
    <location>
        <begin position="637"/>
        <end position="652"/>
    </location>
</feature>
<feature type="region of interest" description="Disordered" evidence="4">
    <location>
        <begin position="1"/>
        <end position="45"/>
    </location>
</feature>
<feature type="region of interest" description="Disordered" evidence="4">
    <location>
        <begin position="401"/>
        <end position="438"/>
    </location>
</feature>
<name>A0AA39YJQ8_9PEZI</name>
<feature type="domain" description="GAR" evidence="5">
    <location>
        <begin position="711"/>
        <end position="786"/>
    </location>
</feature>
<feature type="compositionally biased region" description="Basic and acidic residues" evidence="4">
    <location>
        <begin position="17"/>
        <end position="30"/>
    </location>
</feature>
<feature type="compositionally biased region" description="Polar residues" evidence="4">
    <location>
        <begin position="810"/>
        <end position="819"/>
    </location>
</feature>
<comment type="caution">
    <text evidence="6">The sequence shown here is derived from an EMBL/GenBank/DDBJ whole genome shotgun (WGS) entry which is preliminary data.</text>
</comment>
<evidence type="ECO:0000256" key="3">
    <source>
        <dbReference type="ARBA" id="ARBA00023212"/>
    </source>
</evidence>
<organism evidence="6 7">
    <name type="scientific">Lasiodiplodia hormozganensis</name>
    <dbReference type="NCBI Taxonomy" id="869390"/>
    <lineage>
        <taxon>Eukaryota</taxon>
        <taxon>Fungi</taxon>
        <taxon>Dikarya</taxon>
        <taxon>Ascomycota</taxon>
        <taxon>Pezizomycotina</taxon>
        <taxon>Dothideomycetes</taxon>
        <taxon>Dothideomycetes incertae sedis</taxon>
        <taxon>Botryosphaeriales</taxon>
        <taxon>Botryosphaeriaceae</taxon>
        <taxon>Lasiodiplodia</taxon>
    </lineage>
</organism>
<protein>
    <recommendedName>
        <fullName evidence="5">GAR domain-containing protein</fullName>
    </recommendedName>
</protein>
<comment type="subcellular location">
    <subcellularLocation>
        <location evidence="1">Cytoplasm</location>
        <location evidence="1">Cytoskeleton</location>
    </subcellularLocation>
</comment>
<feature type="region of interest" description="Disordered" evidence="4">
    <location>
        <begin position="467"/>
        <end position="657"/>
    </location>
</feature>
<dbReference type="EMBL" id="JAUJDW010000029">
    <property type="protein sequence ID" value="KAK0653275.1"/>
    <property type="molecule type" value="Genomic_DNA"/>
</dbReference>
<keyword evidence="7" id="KW-1185">Reference proteome</keyword>
<accession>A0AA39YJQ8</accession>
<dbReference type="GO" id="GO:0008017">
    <property type="term" value="F:microtubule binding"/>
    <property type="evidence" value="ECO:0007669"/>
    <property type="project" value="InterPro"/>
</dbReference>
<gene>
    <name evidence="6" type="ORF">DIS24_g6273</name>
</gene>
<feature type="compositionally biased region" description="Basic and acidic residues" evidence="4">
    <location>
        <begin position="481"/>
        <end position="490"/>
    </location>
</feature>
<evidence type="ECO:0000313" key="6">
    <source>
        <dbReference type="EMBL" id="KAK0653275.1"/>
    </source>
</evidence>
<dbReference type="Proteomes" id="UP001175001">
    <property type="component" value="Unassembled WGS sequence"/>
</dbReference>
<evidence type="ECO:0000259" key="5">
    <source>
        <dbReference type="PROSITE" id="PS51460"/>
    </source>
</evidence>
<evidence type="ECO:0000313" key="7">
    <source>
        <dbReference type="Proteomes" id="UP001175001"/>
    </source>
</evidence>
<evidence type="ECO:0000256" key="4">
    <source>
        <dbReference type="SAM" id="MobiDB-lite"/>
    </source>
</evidence>
<feature type="compositionally biased region" description="Low complexity" evidence="4">
    <location>
        <begin position="1"/>
        <end position="16"/>
    </location>
</feature>
<evidence type="ECO:0000256" key="1">
    <source>
        <dbReference type="ARBA" id="ARBA00004245"/>
    </source>
</evidence>
<feature type="compositionally biased region" description="Low complexity" evidence="4">
    <location>
        <begin position="565"/>
        <end position="575"/>
    </location>
</feature>
<dbReference type="InterPro" id="IPR003108">
    <property type="entry name" value="GAR_dom"/>
</dbReference>
<dbReference type="GO" id="GO:0005856">
    <property type="term" value="C:cytoskeleton"/>
    <property type="evidence" value="ECO:0007669"/>
    <property type="project" value="UniProtKB-SubCell"/>
</dbReference>
<dbReference type="Pfam" id="PF02187">
    <property type="entry name" value="GAS2"/>
    <property type="match status" value="1"/>
</dbReference>
<proteinExistence type="predicted"/>
<feature type="region of interest" description="Disordered" evidence="4">
    <location>
        <begin position="678"/>
        <end position="704"/>
    </location>
</feature>
<dbReference type="PROSITE" id="PS51460">
    <property type="entry name" value="GAR"/>
    <property type="match status" value="1"/>
</dbReference>
<feature type="compositionally biased region" description="Basic and acidic residues" evidence="4">
    <location>
        <begin position="418"/>
        <end position="435"/>
    </location>
</feature>
<keyword evidence="2" id="KW-0963">Cytoplasm</keyword>
<keyword evidence="3" id="KW-0206">Cytoskeleton</keyword>
<feature type="region of interest" description="Disordered" evidence="4">
    <location>
        <begin position="796"/>
        <end position="879"/>
    </location>
</feature>
<dbReference type="Gene3D" id="3.30.920.20">
    <property type="entry name" value="Gas2-like domain"/>
    <property type="match status" value="1"/>
</dbReference>
<dbReference type="AlphaFoldDB" id="A0AA39YJQ8"/>